<organism evidence="1 2">
    <name type="scientific">Dunaliella salina</name>
    <name type="common">Green alga</name>
    <name type="synonym">Protococcus salinus</name>
    <dbReference type="NCBI Taxonomy" id="3046"/>
    <lineage>
        <taxon>Eukaryota</taxon>
        <taxon>Viridiplantae</taxon>
        <taxon>Chlorophyta</taxon>
        <taxon>core chlorophytes</taxon>
        <taxon>Chlorophyceae</taxon>
        <taxon>CS clade</taxon>
        <taxon>Chlamydomonadales</taxon>
        <taxon>Dunaliellaceae</taxon>
        <taxon>Dunaliella</taxon>
    </lineage>
</organism>
<dbReference type="EMBL" id="MU069958">
    <property type="protein sequence ID" value="KAF5831309.1"/>
    <property type="molecule type" value="Genomic_DNA"/>
</dbReference>
<evidence type="ECO:0008006" key="3">
    <source>
        <dbReference type="Google" id="ProtNLM"/>
    </source>
</evidence>
<accession>A0ABQ7G9M0</accession>
<reference evidence="1" key="1">
    <citation type="submission" date="2017-08" db="EMBL/GenBank/DDBJ databases">
        <authorList>
            <person name="Polle J.E."/>
            <person name="Barry K."/>
            <person name="Cushman J."/>
            <person name="Schmutz J."/>
            <person name="Tran D."/>
            <person name="Hathwaick L.T."/>
            <person name="Yim W.C."/>
            <person name="Jenkins J."/>
            <person name="Mckie-Krisberg Z.M."/>
            <person name="Prochnik S."/>
            <person name="Lindquist E."/>
            <person name="Dockter R.B."/>
            <person name="Adam C."/>
            <person name="Molina H."/>
            <person name="Bunkerborg J."/>
            <person name="Jin E."/>
            <person name="Buchheim M."/>
            <person name="Magnuson J."/>
        </authorList>
    </citation>
    <scope>NUCLEOTIDE SEQUENCE</scope>
    <source>
        <strain evidence="1">CCAP 19/18</strain>
    </source>
</reference>
<evidence type="ECO:0000313" key="1">
    <source>
        <dbReference type="EMBL" id="KAF5831309.1"/>
    </source>
</evidence>
<gene>
    <name evidence="1" type="ORF">DUNSADRAFT_13310</name>
</gene>
<protein>
    <recommendedName>
        <fullName evidence="3">Encoded protein</fullName>
    </recommendedName>
</protein>
<dbReference type="Proteomes" id="UP000815325">
    <property type="component" value="Unassembled WGS sequence"/>
</dbReference>
<evidence type="ECO:0000313" key="2">
    <source>
        <dbReference type="Proteomes" id="UP000815325"/>
    </source>
</evidence>
<comment type="caution">
    <text evidence="1">The sequence shown here is derived from an EMBL/GenBank/DDBJ whole genome shotgun (WGS) entry which is preliminary data.</text>
</comment>
<keyword evidence="2" id="KW-1185">Reference proteome</keyword>
<name>A0ABQ7G9M0_DUNSA</name>
<sequence length="81" mass="9467">MCKRKRASVEQQVHDLGSCYSRGWRSSLVQGCVKGDEEVWISRPRLRSGYCSRRKRRSRCNQKCVKRNEEIWSSRSTLSGS</sequence>
<proteinExistence type="predicted"/>